<dbReference type="AlphaFoldDB" id="A0A914AAB9"/>
<dbReference type="EnsemblMetazoa" id="XM_038204453.1">
    <property type="protein sequence ID" value="XP_038060381.1"/>
    <property type="gene ID" value="LOC119731306"/>
</dbReference>
<dbReference type="OrthoDB" id="6375767at2759"/>
<dbReference type="CDD" id="cd11290">
    <property type="entry name" value="gelsolin_S1_like"/>
    <property type="match status" value="1"/>
</dbReference>
<dbReference type="RefSeq" id="XP_038060381.1">
    <property type="nucleotide sequence ID" value="XM_038204453.1"/>
</dbReference>
<dbReference type="GO" id="GO:0005737">
    <property type="term" value="C:cytoplasm"/>
    <property type="evidence" value="ECO:0007669"/>
    <property type="project" value="TreeGrafter"/>
</dbReference>
<feature type="domain" description="Gelsolin-like" evidence="5">
    <location>
        <begin position="70"/>
        <end position="145"/>
    </location>
</feature>
<name>A0A914AAB9_PATMI</name>
<dbReference type="GO" id="GO:0051693">
    <property type="term" value="P:actin filament capping"/>
    <property type="evidence" value="ECO:0007669"/>
    <property type="project" value="UniProtKB-KW"/>
</dbReference>
<dbReference type="Gene3D" id="3.40.20.10">
    <property type="entry name" value="Severin"/>
    <property type="match status" value="3"/>
</dbReference>
<evidence type="ECO:0000313" key="7">
    <source>
        <dbReference type="Proteomes" id="UP000887568"/>
    </source>
</evidence>
<dbReference type="OMA" id="YKKPDSK"/>
<dbReference type="InterPro" id="IPR007123">
    <property type="entry name" value="Gelsolin-like_dom"/>
</dbReference>
<dbReference type="GO" id="GO:0008154">
    <property type="term" value="P:actin polymerization or depolymerization"/>
    <property type="evidence" value="ECO:0007669"/>
    <property type="project" value="TreeGrafter"/>
</dbReference>
<dbReference type="GO" id="GO:0051015">
    <property type="term" value="F:actin filament binding"/>
    <property type="evidence" value="ECO:0007669"/>
    <property type="project" value="InterPro"/>
</dbReference>
<dbReference type="FunFam" id="3.40.20.10:FF:000043">
    <property type="entry name" value="macrophage-capping protein-like isoform X2"/>
    <property type="match status" value="1"/>
</dbReference>
<dbReference type="Pfam" id="PF00626">
    <property type="entry name" value="Gelsolin"/>
    <property type="match status" value="3"/>
</dbReference>
<comment type="similarity">
    <text evidence="1">Belongs to the villin/gelsolin family.</text>
</comment>
<evidence type="ECO:0000256" key="3">
    <source>
        <dbReference type="ARBA" id="ARBA00022737"/>
    </source>
</evidence>
<reference evidence="6" key="1">
    <citation type="submission" date="2022-11" db="UniProtKB">
        <authorList>
            <consortium name="EnsemblMetazoa"/>
        </authorList>
    </citation>
    <scope>IDENTIFICATION</scope>
</reference>
<feature type="domain" description="Gelsolin-like" evidence="5">
    <location>
        <begin position="189"/>
        <end position="240"/>
    </location>
</feature>
<keyword evidence="3" id="KW-0677">Repeat</keyword>
<proteinExistence type="inferred from homology"/>
<dbReference type="PRINTS" id="PR00597">
    <property type="entry name" value="GELSOLIN"/>
</dbReference>
<dbReference type="PANTHER" id="PTHR11977">
    <property type="entry name" value="VILLIN"/>
    <property type="match status" value="1"/>
</dbReference>
<sequence>MAFPPTRGLVKAKKYDWKDSNLALFGSDTEKSIKKESAKTEIAWRGAGQKPGLQVWRINKFKVEHWPKDDYGNFYNGDSYIILNTYKKPDSKSEELLYDVHFWIGQYSTQDEYGTAAYKTVELDHLLDDKPVQHREVMDYESDLFKTYFPSITKMEGGCATGFRHVGPKQYEPRLLQFKGDKKNVTLREKPLNKHVLDSSDVFILDLGLKIFQWNGETCNKDEKTKAMQYVAQLKGRRGKASSQVLESARIGPDHQFMQALSDDPLDEEDAAVGVDDSQPALFRLKNTDKLYFTKEAEGSLPKSKLDPNDVFIVDNKKELYVWVGKGADSAERKNAFSYAHKYLQDTKHPFIPITCFNEGHEKPEFFKALS</sequence>
<feature type="domain" description="Gelsolin-like" evidence="5">
    <location>
        <begin position="300"/>
        <end position="366"/>
    </location>
</feature>
<dbReference type="SMART" id="SM00262">
    <property type="entry name" value="GEL"/>
    <property type="match status" value="3"/>
</dbReference>
<dbReference type="SUPFAM" id="SSF55753">
    <property type="entry name" value="Actin depolymerizing proteins"/>
    <property type="match status" value="3"/>
</dbReference>
<evidence type="ECO:0000259" key="5">
    <source>
        <dbReference type="Pfam" id="PF00626"/>
    </source>
</evidence>
<evidence type="ECO:0000256" key="4">
    <source>
        <dbReference type="ARBA" id="ARBA00023203"/>
    </source>
</evidence>
<evidence type="ECO:0000256" key="2">
    <source>
        <dbReference type="ARBA" id="ARBA00022467"/>
    </source>
</evidence>
<dbReference type="GO" id="GO:0015629">
    <property type="term" value="C:actin cytoskeleton"/>
    <property type="evidence" value="ECO:0007669"/>
    <property type="project" value="TreeGrafter"/>
</dbReference>
<keyword evidence="4" id="KW-0009">Actin-binding</keyword>
<accession>A0A914AAB9</accession>
<protein>
    <recommendedName>
        <fullName evidence="5">Gelsolin-like domain-containing protein</fullName>
    </recommendedName>
</protein>
<dbReference type="Proteomes" id="UP000887568">
    <property type="component" value="Unplaced"/>
</dbReference>
<keyword evidence="2" id="KW-0117">Actin capping</keyword>
<evidence type="ECO:0000256" key="1">
    <source>
        <dbReference type="ARBA" id="ARBA00008418"/>
    </source>
</evidence>
<organism evidence="6 7">
    <name type="scientific">Patiria miniata</name>
    <name type="common">Bat star</name>
    <name type="synonym">Asterina miniata</name>
    <dbReference type="NCBI Taxonomy" id="46514"/>
    <lineage>
        <taxon>Eukaryota</taxon>
        <taxon>Metazoa</taxon>
        <taxon>Echinodermata</taxon>
        <taxon>Eleutherozoa</taxon>
        <taxon>Asterozoa</taxon>
        <taxon>Asteroidea</taxon>
        <taxon>Valvatacea</taxon>
        <taxon>Valvatida</taxon>
        <taxon>Asterinidae</taxon>
        <taxon>Patiria</taxon>
    </lineage>
</organism>
<keyword evidence="7" id="KW-1185">Reference proteome</keyword>
<dbReference type="InterPro" id="IPR029006">
    <property type="entry name" value="ADF-H/Gelsolin-like_dom_sf"/>
</dbReference>
<dbReference type="GeneID" id="119731306"/>
<dbReference type="PANTHER" id="PTHR11977:SF130">
    <property type="entry name" value="SEVERIN"/>
    <property type="match status" value="1"/>
</dbReference>
<dbReference type="InterPro" id="IPR007122">
    <property type="entry name" value="Villin/Gelsolin"/>
</dbReference>
<evidence type="ECO:0000313" key="6">
    <source>
        <dbReference type="EnsemblMetazoa" id="XP_038060381.1"/>
    </source>
</evidence>